<protein>
    <submittedName>
        <fullName evidence="2">IMP cyclohydrolase</fullName>
    </submittedName>
</protein>
<reference evidence="2" key="1">
    <citation type="journal article" date="2021" name="PeerJ">
        <title>Extensive microbial diversity within the chicken gut microbiome revealed by metagenomics and culture.</title>
        <authorList>
            <person name="Gilroy R."/>
            <person name="Ravi A."/>
            <person name="Getino M."/>
            <person name="Pursley I."/>
            <person name="Horton D.L."/>
            <person name="Alikhan N.F."/>
            <person name="Baker D."/>
            <person name="Gharbi K."/>
            <person name="Hall N."/>
            <person name="Watson M."/>
            <person name="Adriaenssens E.M."/>
            <person name="Foster-Nyarko E."/>
            <person name="Jarju S."/>
            <person name="Secka A."/>
            <person name="Antonio M."/>
            <person name="Oren A."/>
            <person name="Chaudhuri R.R."/>
            <person name="La Ragione R."/>
            <person name="Hildebrand F."/>
            <person name="Pallen M.J."/>
        </authorList>
    </citation>
    <scope>NUCLEOTIDE SEQUENCE</scope>
    <source>
        <strain evidence="2">2189</strain>
    </source>
</reference>
<evidence type="ECO:0000313" key="3">
    <source>
        <dbReference type="Proteomes" id="UP000886847"/>
    </source>
</evidence>
<dbReference type="Proteomes" id="UP000886847">
    <property type="component" value="Unassembled WGS sequence"/>
</dbReference>
<name>A0A9D1W0D6_9FIRM</name>
<dbReference type="InterPro" id="IPR036795">
    <property type="entry name" value="IMP_cyclohydrolase-like_sf"/>
</dbReference>
<sequence length="239" mass="26756">MNVYTLSDIGESIKDNSYVGRGIVIGKSADGKKAVFAYFIMGRSENSRNRIFREEGDDVTIYPYDESKVKDPSLIIYSPVRTLERCTVVTNGDQTDTVRDHLLKGSTFEAALDTRCFEPDAPNFTPRISGILQFDGGDFTYKMSILKSADAEGSACNRFTFSYAPVCGVGHFLHTYNCDGDPIPTFTGEPERVLIPNDIRAFAEDLWGNLNADNKISLYVRYIDLATGKYEKVLINKYE</sequence>
<dbReference type="GO" id="GO:0003937">
    <property type="term" value="F:IMP cyclohydrolase activity"/>
    <property type="evidence" value="ECO:0007669"/>
    <property type="project" value="InterPro"/>
</dbReference>
<dbReference type="GO" id="GO:0006188">
    <property type="term" value="P:IMP biosynthetic process"/>
    <property type="evidence" value="ECO:0007669"/>
    <property type="project" value="InterPro"/>
</dbReference>
<proteinExistence type="predicted"/>
<reference evidence="2" key="2">
    <citation type="submission" date="2021-04" db="EMBL/GenBank/DDBJ databases">
        <authorList>
            <person name="Gilroy R."/>
        </authorList>
    </citation>
    <scope>NUCLEOTIDE SEQUENCE</scope>
    <source>
        <strain evidence="2">2189</strain>
    </source>
</reference>
<dbReference type="Gene3D" id="3.60.20.20">
    <property type="entry name" value="Inosine monophosphate cyclohydrolase-like"/>
    <property type="match status" value="1"/>
</dbReference>
<accession>A0A9D1W0D6</accession>
<evidence type="ECO:0000313" key="2">
    <source>
        <dbReference type="EMBL" id="HIX49920.1"/>
    </source>
</evidence>
<gene>
    <name evidence="2" type="ORF">H9851_01380</name>
</gene>
<dbReference type="InterPro" id="IPR020600">
    <property type="entry name" value="IMP_cyclohydrolase-like"/>
</dbReference>
<dbReference type="Pfam" id="PF07826">
    <property type="entry name" value="IMP_cyclohyd"/>
    <property type="match status" value="1"/>
</dbReference>
<dbReference type="AlphaFoldDB" id="A0A9D1W0D6"/>
<feature type="domain" description="Inosine monophosphate cyclohydrolase-like" evidence="1">
    <location>
        <begin position="18"/>
        <end position="224"/>
    </location>
</feature>
<comment type="caution">
    <text evidence="2">The sequence shown here is derived from an EMBL/GenBank/DDBJ whole genome shotgun (WGS) entry which is preliminary data.</text>
</comment>
<organism evidence="2 3">
    <name type="scientific">Candidatus Borkfalkia faecavium</name>
    <dbReference type="NCBI Taxonomy" id="2838508"/>
    <lineage>
        <taxon>Bacteria</taxon>
        <taxon>Bacillati</taxon>
        <taxon>Bacillota</taxon>
        <taxon>Clostridia</taxon>
        <taxon>Christensenellales</taxon>
        <taxon>Christensenellaceae</taxon>
        <taxon>Candidatus Borkfalkia</taxon>
    </lineage>
</organism>
<evidence type="ECO:0000259" key="1">
    <source>
        <dbReference type="Pfam" id="PF07826"/>
    </source>
</evidence>
<dbReference type="EMBL" id="DXEW01000005">
    <property type="protein sequence ID" value="HIX49920.1"/>
    <property type="molecule type" value="Genomic_DNA"/>
</dbReference>
<dbReference type="SUPFAM" id="SSF75569">
    <property type="entry name" value="Archaeal IMP cyclohydrolase PurO"/>
    <property type="match status" value="1"/>
</dbReference>